<evidence type="ECO:0008006" key="4">
    <source>
        <dbReference type="Google" id="ProtNLM"/>
    </source>
</evidence>
<reference evidence="2 3" key="1">
    <citation type="submission" date="2024-09" db="EMBL/GenBank/DDBJ databases">
        <title>Itraconazole resistance in Madurella fahalii resulting from another homologue of gene encoding cytochrome P450 14-alpha sterol demethylase (CYP51).</title>
        <authorList>
            <person name="Yoshioka I."/>
            <person name="Fahal A.H."/>
            <person name="Kaneko S."/>
            <person name="Yaguchi T."/>
        </authorList>
    </citation>
    <scope>NUCLEOTIDE SEQUENCE [LARGE SCALE GENOMIC DNA]</scope>
    <source>
        <strain evidence="2 3">IFM 68171</strain>
    </source>
</reference>
<dbReference type="SUPFAM" id="SSF53335">
    <property type="entry name" value="S-adenosyl-L-methionine-dependent methyltransferases"/>
    <property type="match status" value="1"/>
</dbReference>
<evidence type="ECO:0000313" key="3">
    <source>
        <dbReference type="Proteomes" id="UP001628179"/>
    </source>
</evidence>
<sequence length="260" mass="28160">MTTQNQARFNAEAASWDTNPDVQRATALAHAAYLARLPGPATLSTYDVLDLGCGTGLLSLALAPSVRSVTAVDPAQAMIDALRAKLLLLQPQLQQQAPPSPPSSSPPAGTTFQNVRGVCALLEDPDDERLRVDPVTGRAENGRRFDLVVSHLVLHHVPDLGRLFETVYGVLKSGGRVMVTDFEDFGPAARRFHPEAKMDGVERHGIEAGQMRRVLETAGFVEVKVERAFEMAKKVETEPGSGVLGPEVVFPFLICEGRRE</sequence>
<name>A0ABQ0GFQ4_9PEZI</name>
<dbReference type="CDD" id="cd02440">
    <property type="entry name" value="AdoMet_MTases"/>
    <property type="match status" value="1"/>
</dbReference>
<dbReference type="InterPro" id="IPR029063">
    <property type="entry name" value="SAM-dependent_MTases_sf"/>
</dbReference>
<dbReference type="PANTHER" id="PTHR43861:SF3">
    <property type="entry name" value="PUTATIVE (AFU_ORTHOLOGUE AFUA_2G14390)-RELATED"/>
    <property type="match status" value="1"/>
</dbReference>
<dbReference type="Gene3D" id="3.40.50.150">
    <property type="entry name" value="Vaccinia Virus protein VP39"/>
    <property type="match status" value="1"/>
</dbReference>
<gene>
    <name evidence="2" type="ORF">MFIFM68171_06709</name>
</gene>
<organism evidence="2 3">
    <name type="scientific">Madurella fahalii</name>
    <dbReference type="NCBI Taxonomy" id="1157608"/>
    <lineage>
        <taxon>Eukaryota</taxon>
        <taxon>Fungi</taxon>
        <taxon>Dikarya</taxon>
        <taxon>Ascomycota</taxon>
        <taxon>Pezizomycotina</taxon>
        <taxon>Sordariomycetes</taxon>
        <taxon>Sordariomycetidae</taxon>
        <taxon>Sordariales</taxon>
        <taxon>Sordariales incertae sedis</taxon>
        <taxon>Madurella</taxon>
    </lineage>
</organism>
<evidence type="ECO:0000313" key="2">
    <source>
        <dbReference type="EMBL" id="GAB1316499.1"/>
    </source>
</evidence>
<dbReference type="Pfam" id="PF13489">
    <property type="entry name" value="Methyltransf_23"/>
    <property type="match status" value="1"/>
</dbReference>
<dbReference type="GeneID" id="98177452"/>
<keyword evidence="1" id="KW-0808">Transferase</keyword>
<accession>A0ABQ0GFQ4</accession>
<dbReference type="PANTHER" id="PTHR43861">
    <property type="entry name" value="TRANS-ACONITATE 2-METHYLTRANSFERASE-RELATED"/>
    <property type="match status" value="1"/>
</dbReference>
<keyword evidence="3" id="KW-1185">Reference proteome</keyword>
<proteinExistence type="predicted"/>
<dbReference type="EMBL" id="BAAFSV010000003">
    <property type="protein sequence ID" value="GAB1316499.1"/>
    <property type="molecule type" value="Genomic_DNA"/>
</dbReference>
<dbReference type="Proteomes" id="UP001628179">
    <property type="component" value="Unassembled WGS sequence"/>
</dbReference>
<dbReference type="RefSeq" id="XP_070918230.1">
    <property type="nucleotide sequence ID" value="XM_071062129.1"/>
</dbReference>
<comment type="caution">
    <text evidence="2">The sequence shown here is derived from an EMBL/GenBank/DDBJ whole genome shotgun (WGS) entry which is preliminary data.</text>
</comment>
<evidence type="ECO:0000256" key="1">
    <source>
        <dbReference type="ARBA" id="ARBA00022679"/>
    </source>
</evidence>
<protein>
    <recommendedName>
        <fullName evidence="4">S-adenosyl-L-methionine-dependent methyltransferase</fullName>
    </recommendedName>
</protein>